<protein>
    <recommendedName>
        <fullName evidence="1">Beta-lactamase-related domain-containing protein</fullName>
    </recommendedName>
</protein>
<dbReference type="InterPro" id="IPR012338">
    <property type="entry name" value="Beta-lactam/transpept-like"/>
</dbReference>
<dbReference type="Gene3D" id="3.40.710.10">
    <property type="entry name" value="DD-peptidase/beta-lactamase superfamily"/>
    <property type="match status" value="1"/>
</dbReference>
<dbReference type="GeneID" id="95984478"/>
<reference evidence="2 3" key="1">
    <citation type="submission" date="2023-08" db="EMBL/GenBank/DDBJ databases">
        <title>Annotated Genome Sequence of Vanrija albida AlHP1.</title>
        <authorList>
            <person name="Herzog R."/>
        </authorList>
    </citation>
    <scope>NUCLEOTIDE SEQUENCE [LARGE SCALE GENOMIC DNA]</scope>
    <source>
        <strain evidence="2 3">AlHP1</strain>
    </source>
</reference>
<name>A0ABR3Q4B1_9TREE</name>
<proteinExistence type="predicted"/>
<dbReference type="InterPro" id="IPR050789">
    <property type="entry name" value="Diverse_Enzym_Activities"/>
</dbReference>
<dbReference type="EMBL" id="JBBXJM010000003">
    <property type="protein sequence ID" value="KAL1409452.1"/>
    <property type="molecule type" value="Genomic_DNA"/>
</dbReference>
<feature type="domain" description="Beta-lactamase-related" evidence="1">
    <location>
        <begin position="15"/>
        <end position="317"/>
    </location>
</feature>
<dbReference type="Pfam" id="PF00144">
    <property type="entry name" value="Beta-lactamase"/>
    <property type="match status" value="1"/>
</dbReference>
<evidence type="ECO:0000313" key="2">
    <source>
        <dbReference type="EMBL" id="KAL1409452.1"/>
    </source>
</evidence>
<dbReference type="RefSeq" id="XP_069209396.1">
    <property type="nucleotide sequence ID" value="XM_069351978.1"/>
</dbReference>
<dbReference type="PANTHER" id="PTHR43283:SF3">
    <property type="entry name" value="BETA-LACTAMASE FAMILY PROTEIN (AFU_ORTHOLOGUE AFUA_5G07500)"/>
    <property type="match status" value="1"/>
</dbReference>
<evidence type="ECO:0000259" key="1">
    <source>
        <dbReference type="Pfam" id="PF00144"/>
    </source>
</evidence>
<sequence>MPRVTLSPASKRAIDALLDDAVKSREVNAPTVGVATADEILYFAAKGERVYGKPELGQINDETVLQLFSCTKLITSVAVLQLVDRGVVTLDDPAVVEKHLPDLCSQPVLIKWTKDDPPKPVLEPRRNPITLRRLLSHTAGVGYPFLSPVLQRWLDANGIPYFLKTDAGLRAFAVPLVAEPGTRWAYGLGLDWAGILVERVTGQTLEEYFKQHIFDPLGLKLSFYATPEQRARWQAPTVRPKSLDGKLVVWRGLRDMPSREQPIAQLAGGAGILGTAKDYIGFLQGVLRSREGRGIISPAGYAELFRSSLAPVATDEGRQMRADLQLMCTFLSFVDDAMLEDGGLDHSVGLVINTSDSAHGRKAGSGTWGGAAKTDYWIDPVSGIIGFCGVQINTDTPDIPFHELHQKFERAVYDGLQVKAAL</sequence>
<comment type="caution">
    <text evidence="2">The sequence shown here is derived from an EMBL/GenBank/DDBJ whole genome shotgun (WGS) entry which is preliminary data.</text>
</comment>
<organism evidence="2 3">
    <name type="scientific">Vanrija albida</name>
    <dbReference type="NCBI Taxonomy" id="181172"/>
    <lineage>
        <taxon>Eukaryota</taxon>
        <taxon>Fungi</taxon>
        <taxon>Dikarya</taxon>
        <taxon>Basidiomycota</taxon>
        <taxon>Agaricomycotina</taxon>
        <taxon>Tremellomycetes</taxon>
        <taxon>Trichosporonales</taxon>
        <taxon>Trichosporonaceae</taxon>
        <taxon>Vanrija</taxon>
    </lineage>
</organism>
<gene>
    <name evidence="2" type="ORF">Q8F55_003435</name>
</gene>
<keyword evidence="3" id="KW-1185">Reference proteome</keyword>
<dbReference type="Proteomes" id="UP001565368">
    <property type="component" value="Unassembled WGS sequence"/>
</dbReference>
<dbReference type="InterPro" id="IPR001466">
    <property type="entry name" value="Beta-lactam-related"/>
</dbReference>
<evidence type="ECO:0000313" key="3">
    <source>
        <dbReference type="Proteomes" id="UP001565368"/>
    </source>
</evidence>
<dbReference type="SUPFAM" id="SSF56601">
    <property type="entry name" value="beta-lactamase/transpeptidase-like"/>
    <property type="match status" value="1"/>
</dbReference>
<dbReference type="PANTHER" id="PTHR43283">
    <property type="entry name" value="BETA-LACTAMASE-RELATED"/>
    <property type="match status" value="1"/>
</dbReference>
<accession>A0ABR3Q4B1</accession>